<evidence type="ECO:0000256" key="7">
    <source>
        <dbReference type="ARBA" id="ARBA00023242"/>
    </source>
</evidence>
<organism evidence="11 12">
    <name type="scientific">Rhamnella rubrinervis</name>
    <dbReference type="NCBI Taxonomy" id="2594499"/>
    <lineage>
        <taxon>Eukaryota</taxon>
        <taxon>Viridiplantae</taxon>
        <taxon>Streptophyta</taxon>
        <taxon>Embryophyta</taxon>
        <taxon>Tracheophyta</taxon>
        <taxon>Spermatophyta</taxon>
        <taxon>Magnoliopsida</taxon>
        <taxon>eudicotyledons</taxon>
        <taxon>Gunneridae</taxon>
        <taxon>Pentapetalae</taxon>
        <taxon>rosids</taxon>
        <taxon>fabids</taxon>
        <taxon>Rosales</taxon>
        <taxon>Rhamnaceae</taxon>
        <taxon>rhamnoid group</taxon>
        <taxon>Rhamneae</taxon>
        <taxon>Rhamnella</taxon>
    </lineage>
</organism>
<keyword evidence="6" id="KW-0902">Two-component regulatory system</keyword>
<dbReference type="OrthoDB" id="25778at2759"/>
<evidence type="ECO:0000256" key="4">
    <source>
        <dbReference type="ARBA" id="ARBA00022864"/>
    </source>
</evidence>
<dbReference type="Gene3D" id="1.20.120.160">
    <property type="entry name" value="HPT domain"/>
    <property type="match status" value="1"/>
</dbReference>
<dbReference type="GO" id="GO:0005829">
    <property type="term" value="C:cytosol"/>
    <property type="evidence" value="ECO:0007669"/>
    <property type="project" value="UniProtKB-SubCell"/>
</dbReference>
<dbReference type="InterPro" id="IPR045142">
    <property type="entry name" value="BCAS3-like"/>
</dbReference>
<dbReference type="AlphaFoldDB" id="A0A8K0GS32"/>
<keyword evidence="3" id="KW-0963">Cytoplasm</keyword>
<evidence type="ECO:0000256" key="5">
    <source>
        <dbReference type="ARBA" id="ARBA00022990"/>
    </source>
</evidence>
<dbReference type="Proteomes" id="UP000796880">
    <property type="component" value="Unassembled WGS sequence"/>
</dbReference>
<feature type="region of interest" description="Disordered" evidence="9">
    <location>
        <begin position="272"/>
        <end position="291"/>
    </location>
</feature>
<feature type="modified residue" description="Phosphohistidine" evidence="8">
    <location>
        <position position="1073"/>
    </location>
</feature>
<dbReference type="GO" id="GO:0009736">
    <property type="term" value="P:cytokinin-activated signaling pathway"/>
    <property type="evidence" value="ECO:0007669"/>
    <property type="project" value="UniProtKB-KW"/>
</dbReference>
<dbReference type="GO" id="GO:0006914">
    <property type="term" value="P:autophagy"/>
    <property type="evidence" value="ECO:0007669"/>
    <property type="project" value="InterPro"/>
</dbReference>
<keyword evidence="12" id="KW-1185">Reference proteome</keyword>
<protein>
    <recommendedName>
        <fullName evidence="10">HPt domain-containing protein</fullName>
    </recommendedName>
</protein>
<dbReference type="InterPro" id="IPR036641">
    <property type="entry name" value="HPT_dom_sf"/>
</dbReference>
<dbReference type="InterPro" id="IPR048382">
    <property type="entry name" value="BCAS3_WD40"/>
</dbReference>
<keyword evidence="7" id="KW-0539">Nucleus</keyword>
<evidence type="ECO:0000313" key="11">
    <source>
        <dbReference type="EMBL" id="KAF3436359.1"/>
    </source>
</evidence>
<dbReference type="PANTHER" id="PTHR13268:SF0">
    <property type="entry name" value="BCAS3 MICROTUBULE ASSOCIATED CELL MIGRATION FACTOR"/>
    <property type="match status" value="1"/>
</dbReference>
<evidence type="ECO:0000256" key="9">
    <source>
        <dbReference type="SAM" id="MobiDB-lite"/>
    </source>
</evidence>
<dbReference type="InterPro" id="IPR022175">
    <property type="entry name" value="BCAS3_dom"/>
</dbReference>
<dbReference type="FunFam" id="1.20.120.160:FF:000001">
    <property type="entry name" value="Histidine-containing phosphotransfer protein 1"/>
    <property type="match status" value="1"/>
</dbReference>
<comment type="subcellular location">
    <subcellularLocation>
        <location evidence="2">Cytoplasm</location>
        <location evidence="2">Cytosol</location>
    </subcellularLocation>
    <subcellularLocation>
        <location evidence="1">Nucleus</location>
    </subcellularLocation>
</comment>
<gene>
    <name evidence="11" type="ORF">FNV43_RR23451</name>
</gene>
<evidence type="ECO:0000256" key="6">
    <source>
        <dbReference type="ARBA" id="ARBA00023012"/>
    </source>
</evidence>
<dbReference type="SUPFAM" id="SSF50978">
    <property type="entry name" value="WD40 repeat-like"/>
    <property type="match status" value="1"/>
</dbReference>
<name>A0A8K0GS32_9ROSA</name>
<evidence type="ECO:0000256" key="2">
    <source>
        <dbReference type="ARBA" id="ARBA00004514"/>
    </source>
</evidence>
<dbReference type="InterPro" id="IPR008207">
    <property type="entry name" value="Sig_transdc_His_kin_Hpt_dom"/>
</dbReference>
<reference evidence="11" key="1">
    <citation type="submission" date="2020-03" db="EMBL/GenBank/DDBJ databases">
        <title>A high-quality chromosome-level genome assembly of a woody plant with both climbing and erect habits, Rhamnella rubrinervis.</title>
        <authorList>
            <person name="Lu Z."/>
            <person name="Yang Y."/>
            <person name="Zhu X."/>
            <person name="Sun Y."/>
        </authorList>
    </citation>
    <scope>NUCLEOTIDE SEQUENCE</scope>
    <source>
        <strain evidence="11">BYM</strain>
        <tissue evidence="11">Leaf</tissue>
    </source>
</reference>
<dbReference type="PROSITE" id="PS50894">
    <property type="entry name" value="HPT"/>
    <property type="match status" value="1"/>
</dbReference>
<dbReference type="PANTHER" id="PTHR13268">
    <property type="entry name" value="BREAST CARCINOMA AMPLIFIED SEQUENCE 3"/>
    <property type="match status" value="1"/>
</dbReference>
<evidence type="ECO:0000259" key="10">
    <source>
        <dbReference type="PROSITE" id="PS50894"/>
    </source>
</evidence>
<accession>A0A8K0GS32</accession>
<dbReference type="CDD" id="cd00088">
    <property type="entry name" value="HPT"/>
    <property type="match status" value="1"/>
</dbReference>
<evidence type="ECO:0000313" key="12">
    <source>
        <dbReference type="Proteomes" id="UP000796880"/>
    </source>
</evidence>
<evidence type="ECO:0000256" key="8">
    <source>
        <dbReference type="PROSITE-ProRule" id="PRU00110"/>
    </source>
</evidence>
<sequence length="1145" mass="125015">MKKGKGKNNGLLPNSLRIISSCLKTVSTNASSVASTVRSAGASVAATISAASSEDQKDQVTWAGFDRLELASSVFKHVLLLGYQNGFQVFDVEDASNFSELVSKRDGPVSFLQMQPLPATSDGREGYRTSHPLLLVVAGDDTNSSSLAQNSSQPAVLGRNVNMESRSGNCISSPTTVQFYSLRSHGYVHVLRFRSAVCMVRCSPRIVAVGLATQIYCFDALTLENKFSVLTYPVPQLAGQGSIGVNVGYGPMAVGPRWLSYASHSPLVSNTGRVSPQNLSPSPGVSPSTSPGGGSLVARYAMESSKQLAVGIINLGDVGYKTLSKYCQDLLPDGSNSPVSSNSGWKVGRHGGTEMDNAGMVVVKDFVSRAIIAQFKAHTSPISALCVQSHDWISSHVHLYKLHRGITSAMIQDICFSHYSQWIAIVSSKGTCHVFVLSPFGGDAGFRLLNSQGEEPALYPVLSLPWWFTSSGITSRQSVPPPPPVALSVVSRIKYSSFGWLSTVNNTAASATGKVFVPSGAVAAIFHNSLSHNLQPSSSSASLEHLLVYTPSGHVVQHELKPSIGVEPSQVGSNTQSASLVHMQEDELRVKVEPIQWWDVCRRSDWPERDDCVLDTTFDKQDVAETIQNKSGSDNGYGLEFLDINGGIEGENMVESYSGKPHERSHWYLSNAEVQISSLRLPIWQKSKICFYVMGYPANDFAGGEFEVEKLPVHEVEMSRKELLPVFDHFHSIKSIWNDRILGGRCPNSTFPEPHHGEEKITEVTVICHSKPASLSSTESSDGGSSRRIENFLDFDQMNGEKSYAPICQTLNDQEERGNPVEPCILKQESMTIVYGPSEHLKNFDPQVDSCVTNGLPMVGSNLPCVRRVSGEGGPCVIAGGINEVSVLSSDQHASNVNVIVEGSSTLHNPVDLGQFFQEGHCNAMERNGLTEVIAEDVKSSSSHCQRVIKPGDDGENEEMLGGIFAFSEEDLSVSRKLWIILGSSHQDSGKHNMDAVAQWRKQWFDYTQYLRQEGFLDDQFAQLKKLQDENSPDFVVEVVSLFFEDSMKLLNNMASALEQKVVDFKQVDAFVHQFKGSSASIGAMRVKNVCIIFRNYCEAQNLEGCIRCLQQVQQECSVLKNNLEKLFMLEQQILAAGGSVPEME</sequence>
<proteinExistence type="predicted"/>
<feature type="compositionally biased region" description="Low complexity" evidence="9">
    <location>
        <begin position="280"/>
        <end position="290"/>
    </location>
</feature>
<dbReference type="GO" id="GO:0000160">
    <property type="term" value="P:phosphorelay signal transduction system"/>
    <property type="evidence" value="ECO:0007669"/>
    <property type="project" value="UniProtKB-KW"/>
</dbReference>
<dbReference type="EMBL" id="VOIH02000010">
    <property type="protein sequence ID" value="KAF3436359.1"/>
    <property type="molecule type" value="Genomic_DNA"/>
</dbReference>
<keyword evidence="4" id="KW-0932">Cytokinin signaling pathway</keyword>
<comment type="caution">
    <text evidence="11">The sequence shown here is derived from an EMBL/GenBank/DDBJ whole genome shotgun (WGS) entry which is preliminary data.</text>
</comment>
<dbReference type="GO" id="GO:0042594">
    <property type="term" value="P:response to starvation"/>
    <property type="evidence" value="ECO:0007669"/>
    <property type="project" value="TreeGrafter"/>
</dbReference>
<evidence type="ECO:0000256" key="1">
    <source>
        <dbReference type="ARBA" id="ARBA00004123"/>
    </source>
</evidence>
<feature type="domain" description="HPt" evidence="10">
    <location>
        <begin position="1032"/>
        <end position="1137"/>
    </location>
</feature>
<dbReference type="GO" id="GO:0005634">
    <property type="term" value="C:nucleus"/>
    <property type="evidence" value="ECO:0007669"/>
    <property type="project" value="UniProtKB-SubCell"/>
</dbReference>
<dbReference type="Pfam" id="PF21034">
    <property type="entry name" value="BCAS3_WD40"/>
    <property type="match status" value="2"/>
</dbReference>
<keyword evidence="8" id="KW-0597">Phosphoprotein</keyword>
<dbReference type="Pfam" id="PF01627">
    <property type="entry name" value="Hpt"/>
    <property type="match status" value="1"/>
</dbReference>
<evidence type="ECO:0000256" key="3">
    <source>
        <dbReference type="ARBA" id="ARBA00022490"/>
    </source>
</evidence>
<keyword evidence="5" id="KW-0007">Acetylation</keyword>
<dbReference type="InterPro" id="IPR036322">
    <property type="entry name" value="WD40_repeat_dom_sf"/>
</dbReference>
<dbReference type="SUPFAM" id="SSF47226">
    <property type="entry name" value="Histidine-containing phosphotransfer domain, HPT domain"/>
    <property type="match status" value="1"/>
</dbReference>
<dbReference type="Pfam" id="PF12490">
    <property type="entry name" value="BCAS3"/>
    <property type="match status" value="1"/>
</dbReference>